<feature type="transmembrane region" description="Helical" evidence="4">
    <location>
        <begin position="320"/>
        <end position="343"/>
    </location>
</feature>
<sequence length="420" mass="44893">MLSIISPIRSLLAGVALLLIGNGLLNTLLTLRGAAEGFSSSLLGLLMSGYFLGFLLGTWLAVPLILRIGHIRTFAFCAAVCACAVLLHVLIIDPWVWFALRLVYGMALITLYLVIENWLNAQTSSEQRGQVFATYMVVNLAALALGQQLLNLASPQVFSLFALTSILICCALMPVTLTRQAQPNLPEKPKTNLRMLFHIAPLPVAAAGFSGLVLSAFWGMAPVYASLSGFDNDGIAMLMSVTIVGGALLQWPIGRFSDKHDRRKVLLWITLIAALLALAMSLLSAGPLLLGLLFFWGGLVFCLYPLAVVQMVDQMHPDEILAGSTGLLLVNGFGSALGPVIAGSLMEQFGAPALTLFFTGSLLILAGFIVYRQQHVSDLQQGEQGHFAPMLRTSQAVLELLPDAPEQETPAEADPAAGPA</sequence>
<dbReference type="Pfam" id="PF07690">
    <property type="entry name" value="MFS_1"/>
    <property type="match status" value="1"/>
</dbReference>
<feature type="transmembrane region" description="Helical" evidence="4">
    <location>
        <begin position="12"/>
        <end position="31"/>
    </location>
</feature>
<dbReference type="InterPro" id="IPR020846">
    <property type="entry name" value="MFS_dom"/>
</dbReference>
<feature type="domain" description="Major facilitator superfamily (MFS) profile" evidence="5">
    <location>
        <begin position="2"/>
        <end position="378"/>
    </location>
</feature>
<evidence type="ECO:0000256" key="1">
    <source>
        <dbReference type="ARBA" id="ARBA00022692"/>
    </source>
</evidence>
<feature type="transmembrane region" description="Helical" evidence="4">
    <location>
        <begin position="131"/>
        <end position="150"/>
    </location>
</feature>
<evidence type="ECO:0000256" key="2">
    <source>
        <dbReference type="ARBA" id="ARBA00022989"/>
    </source>
</evidence>
<dbReference type="CDD" id="cd17477">
    <property type="entry name" value="MFS_YcaD_like"/>
    <property type="match status" value="1"/>
</dbReference>
<keyword evidence="2 4" id="KW-1133">Transmembrane helix</keyword>
<proteinExistence type="predicted"/>
<feature type="transmembrane region" description="Helical" evidence="4">
    <location>
        <begin position="349"/>
        <end position="371"/>
    </location>
</feature>
<dbReference type="STRING" id="364197.SAMN05216296_1768"/>
<evidence type="ECO:0000256" key="3">
    <source>
        <dbReference type="ARBA" id="ARBA00023136"/>
    </source>
</evidence>
<dbReference type="AlphaFoldDB" id="A0A1H2FRV0"/>
<dbReference type="SUPFAM" id="SSF103473">
    <property type="entry name" value="MFS general substrate transporter"/>
    <property type="match status" value="1"/>
</dbReference>
<evidence type="ECO:0000256" key="4">
    <source>
        <dbReference type="SAM" id="Phobius"/>
    </source>
</evidence>
<protein>
    <submittedName>
        <fullName evidence="6">Predicted arabinose efflux permease, MFS family</fullName>
    </submittedName>
</protein>
<feature type="transmembrane region" description="Helical" evidence="4">
    <location>
        <begin position="156"/>
        <end position="175"/>
    </location>
</feature>
<keyword evidence="7" id="KW-1185">Reference proteome</keyword>
<dbReference type="Proteomes" id="UP000243232">
    <property type="component" value="Chromosome I"/>
</dbReference>
<dbReference type="PANTHER" id="PTHR23521:SF3">
    <property type="entry name" value="MFS TRANSPORTER"/>
    <property type="match status" value="1"/>
</dbReference>
<dbReference type="InterPro" id="IPR036259">
    <property type="entry name" value="MFS_trans_sf"/>
</dbReference>
<dbReference type="GO" id="GO:0022857">
    <property type="term" value="F:transmembrane transporter activity"/>
    <property type="evidence" value="ECO:0007669"/>
    <property type="project" value="InterPro"/>
</dbReference>
<dbReference type="RefSeq" id="WP_090194266.1">
    <property type="nucleotide sequence ID" value="NZ_LT629785.1"/>
</dbReference>
<evidence type="ECO:0000313" key="7">
    <source>
        <dbReference type="Proteomes" id="UP000243232"/>
    </source>
</evidence>
<keyword evidence="1 4" id="KW-0812">Transmembrane</keyword>
<dbReference type="InterPro" id="IPR011701">
    <property type="entry name" value="MFS"/>
</dbReference>
<evidence type="ECO:0000313" key="6">
    <source>
        <dbReference type="EMBL" id="SDU10069.1"/>
    </source>
</evidence>
<keyword evidence="3 4" id="KW-0472">Membrane</keyword>
<name>A0A1H2FRV0_9PSED</name>
<feature type="transmembrane region" description="Helical" evidence="4">
    <location>
        <begin position="73"/>
        <end position="92"/>
    </location>
</feature>
<dbReference type="PANTHER" id="PTHR23521">
    <property type="entry name" value="TRANSPORTER MFS SUPERFAMILY"/>
    <property type="match status" value="1"/>
</dbReference>
<dbReference type="InterPro" id="IPR047200">
    <property type="entry name" value="MFS_YcaD-like"/>
</dbReference>
<dbReference type="Gene3D" id="1.20.1250.20">
    <property type="entry name" value="MFS general substrate transporter like domains"/>
    <property type="match status" value="2"/>
</dbReference>
<feature type="transmembrane region" description="Helical" evidence="4">
    <location>
        <begin position="98"/>
        <end position="119"/>
    </location>
</feature>
<feature type="transmembrane region" description="Helical" evidence="4">
    <location>
        <begin position="43"/>
        <end position="66"/>
    </location>
</feature>
<reference evidence="7" key="1">
    <citation type="submission" date="2016-10" db="EMBL/GenBank/DDBJ databases">
        <authorList>
            <person name="Varghese N."/>
            <person name="Submissions S."/>
        </authorList>
    </citation>
    <scope>NUCLEOTIDE SEQUENCE [LARGE SCALE GENOMIC DNA]</scope>
    <source>
        <strain evidence="7">DSM 17875</strain>
    </source>
</reference>
<dbReference type="PROSITE" id="PS50850">
    <property type="entry name" value="MFS"/>
    <property type="match status" value="1"/>
</dbReference>
<feature type="transmembrane region" description="Helical" evidence="4">
    <location>
        <begin position="196"/>
        <end position="220"/>
    </location>
</feature>
<dbReference type="OrthoDB" id="9810614at2"/>
<gene>
    <name evidence="6" type="ORF">SAMN05216296_1768</name>
</gene>
<feature type="transmembrane region" description="Helical" evidence="4">
    <location>
        <begin position="265"/>
        <end position="283"/>
    </location>
</feature>
<dbReference type="EMBL" id="LT629785">
    <property type="protein sequence ID" value="SDU10069.1"/>
    <property type="molecule type" value="Genomic_DNA"/>
</dbReference>
<dbReference type="GO" id="GO:0005886">
    <property type="term" value="C:plasma membrane"/>
    <property type="evidence" value="ECO:0007669"/>
    <property type="project" value="TreeGrafter"/>
</dbReference>
<feature type="transmembrane region" description="Helical" evidence="4">
    <location>
        <begin position="235"/>
        <end position="253"/>
    </location>
</feature>
<organism evidence="6 7">
    <name type="scientific">Pseudomonas pohangensis</name>
    <dbReference type="NCBI Taxonomy" id="364197"/>
    <lineage>
        <taxon>Bacteria</taxon>
        <taxon>Pseudomonadati</taxon>
        <taxon>Pseudomonadota</taxon>
        <taxon>Gammaproteobacteria</taxon>
        <taxon>Pseudomonadales</taxon>
        <taxon>Pseudomonadaceae</taxon>
        <taxon>Pseudomonas</taxon>
    </lineage>
</organism>
<feature type="transmembrane region" description="Helical" evidence="4">
    <location>
        <begin position="289"/>
        <end position="308"/>
    </location>
</feature>
<evidence type="ECO:0000259" key="5">
    <source>
        <dbReference type="PROSITE" id="PS50850"/>
    </source>
</evidence>
<accession>A0A1H2FRV0</accession>